<keyword evidence="3" id="KW-1185">Reference proteome</keyword>
<dbReference type="Proteomes" id="UP000199515">
    <property type="component" value="Unassembled WGS sequence"/>
</dbReference>
<dbReference type="InterPro" id="IPR003141">
    <property type="entry name" value="Pol/His_phosphatase_N"/>
</dbReference>
<name>A0A1H3IYY3_9PSEU</name>
<gene>
    <name evidence="2" type="ORF">SAMN05421504_105177</name>
</gene>
<evidence type="ECO:0000313" key="3">
    <source>
        <dbReference type="Proteomes" id="UP000199515"/>
    </source>
</evidence>
<reference evidence="2 3" key="1">
    <citation type="submission" date="2016-10" db="EMBL/GenBank/DDBJ databases">
        <authorList>
            <person name="de Groot N.N."/>
        </authorList>
    </citation>
    <scope>NUCLEOTIDE SEQUENCE [LARGE SCALE GENOMIC DNA]</scope>
    <source>
        <strain evidence="2 3">CPCC 202699</strain>
    </source>
</reference>
<dbReference type="PROSITE" id="PS51318">
    <property type="entry name" value="TAT"/>
    <property type="match status" value="1"/>
</dbReference>
<dbReference type="GO" id="GO:0004534">
    <property type="term" value="F:5'-3' RNA exonuclease activity"/>
    <property type="evidence" value="ECO:0007669"/>
    <property type="project" value="TreeGrafter"/>
</dbReference>
<feature type="domain" description="Polymerase/histidinol phosphatase N-terminal" evidence="1">
    <location>
        <begin position="59"/>
        <end position="134"/>
    </location>
</feature>
<evidence type="ECO:0000313" key="2">
    <source>
        <dbReference type="EMBL" id="SDY32926.1"/>
    </source>
</evidence>
<dbReference type="PANTHER" id="PTHR42924:SF11">
    <property type="entry name" value="POLYMERASE_HISTIDINOL PHOSPHATASE N-TERMINAL DOMAIN-CONTAINING PROTEIN"/>
    <property type="match status" value="1"/>
</dbReference>
<dbReference type="Gene3D" id="3.20.20.140">
    <property type="entry name" value="Metal-dependent hydrolases"/>
    <property type="match status" value="1"/>
</dbReference>
<dbReference type="SMART" id="SM00481">
    <property type="entry name" value="POLIIIAc"/>
    <property type="match status" value="1"/>
</dbReference>
<dbReference type="PANTHER" id="PTHR42924">
    <property type="entry name" value="EXONUCLEASE"/>
    <property type="match status" value="1"/>
</dbReference>
<organism evidence="2 3">
    <name type="scientific">Amycolatopsis xylanica</name>
    <dbReference type="NCBI Taxonomy" id="589385"/>
    <lineage>
        <taxon>Bacteria</taxon>
        <taxon>Bacillati</taxon>
        <taxon>Actinomycetota</taxon>
        <taxon>Actinomycetes</taxon>
        <taxon>Pseudonocardiales</taxon>
        <taxon>Pseudonocardiaceae</taxon>
        <taxon>Amycolatopsis</taxon>
    </lineage>
</organism>
<dbReference type="OrthoDB" id="9997at2"/>
<protein>
    <submittedName>
        <fullName evidence="2">Tat (Twin-arginine translocation) pathway signal sequence</fullName>
    </submittedName>
</protein>
<evidence type="ECO:0000259" key="1">
    <source>
        <dbReference type="SMART" id="SM00481"/>
    </source>
</evidence>
<dbReference type="RefSeq" id="WP_091292295.1">
    <property type="nucleotide sequence ID" value="NZ_FNON01000005.1"/>
</dbReference>
<proteinExistence type="predicted"/>
<dbReference type="InterPro" id="IPR019546">
    <property type="entry name" value="TAT_signal_bac_arc"/>
</dbReference>
<dbReference type="AlphaFoldDB" id="A0A1H3IYY3"/>
<dbReference type="InterPro" id="IPR006311">
    <property type="entry name" value="TAT_signal"/>
</dbReference>
<dbReference type="InterPro" id="IPR016195">
    <property type="entry name" value="Pol/histidinol_Pase-like"/>
</dbReference>
<dbReference type="NCBIfam" id="TIGR01409">
    <property type="entry name" value="TAT_signal_seq"/>
    <property type="match status" value="1"/>
</dbReference>
<dbReference type="GO" id="GO:0035312">
    <property type="term" value="F:5'-3' DNA exonuclease activity"/>
    <property type="evidence" value="ECO:0007669"/>
    <property type="project" value="TreeGrafter"/>
</dbReference>
<dbReference type="SUPFAM" id="SSF89550">
    <property type="entry name" value="PHP domain-like"/>
    <property type="match status" value="1"/>
</dbReference>
<sequence length="532" mass="57919">MTSENVDRRGFLKRAGLLGAAAAAGGPVLGARPAEASGIELDIDLGLLFGRERYQWLAGDHHIHTQYSYDAMYTVDRIVGGGRRNGADWMVITDHGHATHEKSSVESTSKDVLAAQRKYRDTLLWQGMEWNVPGAEHATLFFQAGANQAAKLREFERNFDWRLTGTEAGTPANEAKALAAIRWLVEQERTGQIHAPVVLINHPLRNGRVSPHELRALRDAAPGIVIGMEGAPGAQADGFPVPLGNGQGHRGGYGNSPGANSWAGFPAEAYRTYGGFDWSVAKVGGLWDSMLAEGKPWWITSNSDVHYGRGDTLVRPQVPDGWYDGTGKYPDPIETGVKQFFPPYADFYPAEFSRTYVGATRRSYEGVLEGLRAGRVWVNHGGLVDALEVGARGGWGDTATLGGRLRVRRGDSVTVVVSARLASQPNGGGSIPRLARLDLISGPVTGKCDPDTVSAPGTRVVDSFEPRWAPGRHVTFRHTFRNVREPFYVRVRGTDGKRHADGGIEPIADVVGQANPYEDMWCYANPIFVDVR</sequence>
<dbReference type="STRING" id="589385.SAMN05421504_105177"/>
<accession>A0A1H3IYY3</accession>
<dbReference type="InterPro" id="IPR052018">
    <property type="entry name" value="PHP_domain"/>
</dbReference>
<dbReference type="EMBL" id="FNON01000005">
    <property type="protein sequence ID" value="SDY32926.1"/>
    <property type="molecule type" value="Genomic_DNA"/>
</dbReference>